<dbReference type="Proteomes" id="UP001497516">
    <property type="component" value="Chromosome 3"/>
</dbReference>
<sequence length="85" mass="9392">MKFSHHHDDFDYCDEVSDFMEALASAGAYPSYPSKECCLVRMNISKSPEEEDQLLQDQVLEALPPMPNLLGGTARVGVEAFPSPS</sequence>
<name>A0AAV2DX76_9ROSI</name>
<protein>
    <submittedName>
        <fullName evidence="1">Uncharacterized protein</fullName>
    </submittedName>
</protein>
<gene>
    <name evidence="1" type="ORF">LTRI10_LOCUS19748</name>
</gene>
<accession>A0AAV2DX76</accession>
<evidence type="ECO:0000313" key="1">
    <source>
        <dbReference type="EMBL" id="CAL1378148.1"/>
    </source>
</evidence>
<dbReference type="AlphaFoldDB" id="A0AAV2DX76"/>
<proteinExistence type="predicted"/>
<organism evidence="1 2">
    <name type="scientific">Linum trigynum</name>
    <dbReference type="NCBI Taxonomy" id="586398"/>
    <lineage>
        <taxon>Eukaryota</taxon>
        <taxon>Viridiplantae</taxon>
        <taxon>Streptophyta</taxon>
        <taxon>Embryophyta</taxon>
        <taxon>Tracheophyta</taxon>
        <taxon>Spermatophyta</taxon>
        <taxon>Magnoliopsida</taxon>
        <taxon>eudicotyledons</taxon>
        <taxon>Gunneridae</taxon>
        <taxon>Pentapetalae</taxon>
        <taxon>rosids</taxon>
        <taxon>fabids</taxon>
        <taxon>Malpighiales</taxon>
        <taxon>Linaceae</taxon>
        <taxon>Linum</taxon>
    </lineage>
</organism>
<keyword evidence="2" id="KW-1185">Reference proteome</keyword>
<dbReference type="EMBL" id="OZ034816">
    <property type="protein sequence ID" value="CAL1378148.1"/>
    <property type="molecule type" value="Genomic_DNA"/>
</dbReference>
<reference evidence="1 2" key="1">
    <citation type="submission" date="2024-04" db="EMBL/GenBank/DDBJ databases">
        <authorList>
            <person name="Fracassetti M."/>
        </authorList>
    </citation>
    <scope>NUCLEOTIDE SEQUENCE [LARGE SCALE GENOMIC DNA]</scope>
</reference>
<evidence type="ECO:0000313" key="2">
    <source>
        <dbReference type="Proteomes" id="UP001497516"/>
    </source>
</evidence>